<dbReference type="InterPro" id="IPR011701">
    <property type="entry name" value="MFS"/>
</dbReference>
<sequence length="471" mass="50450">MTDFGTSTGSFSSFQEKAGTIPMPKEENGQVSKNGEGLQESIKECDESGQNETQPVSPLTFPDGGWKAWGNIAGCTLISLTAFGQVNAFGVFQAYYAVNQLSDNTASEISWIGSVQIVLLYISGLILGRVLDLYGARGLLSAGCLLSTFSVLMLSLSKTYYQIFLSQAVGLGLGVALQFYPLLVIPSHWFRAKRSIAVGIVVAGSSVGGVVIPIMLSRLFDKIGFAWSVRAMALMMFVLQAISIPFIKERLPPTKNKKTFDFSALKEGKFLSHSLSGFFSAFGLYTPFWYIELFMESRGSSANLAFYSIAIMNAAGVIGRVSSGYLADRFGRFNTLFPVASLQAIAVFAIWTTSISVAETIVFCIIFGFASASYSSVASSCVAQITTDQSQIGTRTGMFMAAMAPGILAGPPISGALLSLRSNKSLSAEGGGAGDYRYLWAQFFVGAMLVAGAAFSFITRMACSRSTRVRV</sequence>
<gene>
    <name evidence="6" type="ORF">PNOK_0860500</name>
</gene>
<keyword evidence="4" id="KW-0812">Transmembrane</keyword>
<dbReference type="SUPFAM" id="SSF103473">
    <property type="entry name" value="MFS general substrate transporter"/>
    <property type="match status" value="1"/>
</dbReference>
<dbReference type="GO" id="GO:0022857">
    <property type="term" value="F:transmembrane transporter activity"/>
    <property type="evidence" value="ECO:0007669"/>
    <property type="project" value="InterPro"/>
</dbReference>
<evidence type="ECO:0000256" key="4">
    <source>
        <dbReference type="SAM" id="Phobius"/>
    </source>
</evidence>
<feature type="transmembrane region" description="Helical" evidence="4">
    <location>
        <begin position="268"/>
        <end position="290"/>
    </location>
</feature>
<comment type="caution">
    <text evidence="6">The sequence shown here is derived from an EMBL/GenBank/DDBJ whole genome shotgun (WGS) entry which is preliminary data.</text>
</comment>
<proteinExistence type="inferred from homology"/>
<feature type="region of interest" description="Disordered" evidence="3">
    <location>
        <begin position="1"/>
        <end position="57"/>
    </location>
</feature>
<dbReference type="EMBL" id="NBII01000009">
    <property type="protein sequence ID" value="PAV15747.1"/>
    <property type="molecule type" value="Genomic_DNA"/>
</dbReference>
<dbReference type="PANTHER" id="PTHR11360">
    <property type="entry name" value="MONOCARBOXYLATE TRANSPORTER"/>
    <property type="match status" value="1"/>
</dbReference>
<comment type="similarity">
    <text evidence="2">Belongs to the major facilitator superfamily. Monocarboxylate porter (TC 2.A.1.13) family.</text>
</comment>
<feature type="domain" description="Major facilitator superfamily (MFS) profile" evidence="5">
    <location>
        <begin position="71"/>
        <end position="464"/>
    </location>
</feature>
<accession>A0A286U811</accession>
<evidence type="ECO:0000256" key="1">
    <source>
        <dbReference type="ARBA" id="ARBA00004141"/>
    </source>
</evidence>
<dbReference type="InterPro" id="IPR050327">
    <property type="entry name" value="Proton-linked_MCT"/>
</dbReference>
<dbReference type="InterPro" id="IPR036259">
    <property type="entry name" value="MFS_trans_sf"/>
</dbReference>
<feature type="transmembrane region" description="Helical" evidence="4">
    <location>
        <begin position="196"/>
        <end position="215"/>
    </location>
</feature>
<feature type="transmembrane region" description="Helical" evidence="4">
    <location>
        <begin position="109"/>
        <end position="127"/>
    </location>
</feature>
<name>A0A286U811_9AGAM</name>
<dbReference type="GO" id="GO:0016020">
    <property type="term" value="C:membrane"/>
    <property type="evidence" value="ECO:0007669"/>
    <property type="project" value="UniProtKB-SubCell"/>
</dbReference>
<feature type="transmembrane region" description="Helical" evidence="4">
    <location>
        <begin position="139"/>
        <end position="157"/>
    </location>
</feature>
<feature type="transmembrane region" description="Helical" evidence="4">
    <location>
        <begin position="333"/>
        <end position="354"/>
    </location>
</feature>
<feature type="transmembrane region" description="Helical" evidence="4">
    <location>
        <begin position="77"/>
        <end position="97"/>
    </location>
</feature>
<feature type="transmembrane region" description="Helical" evidence="4">
    <location>
        <begin position="360"/>
        <end position="385"/>
    </location>
</feature>
<feature type="transmembrane region" description="Helical" evidence="4">
    <location>
        <begin position="163"/>
        <end position="184"/>
    </location>
</feature>
<dbReference type="Proteomes" id="UP000217199">
    <property type="component" value="Unassembled WGS sequence"/>
</dbReference>
<evidence type="ECO:0000313" key="7">
    <source>
        <dbReference type="Proteomes" id="UP000217199"/>
    </source>
</evidence>
<feature type="transmembrane region" description="Helical" evidence="4">
    <location>
        <begin position="438"/>
        <end position="458"/>
    </location>
</feature>
<dbReference type="AlphaFoldDB" id="A0A286U811"/>
<feature type="compositionally biased region" description="Low complexity" evidence="3">
    <location>
        <begin position="1"/>
        <end position="14"/>
    </location>
</feature>
<keyword evidence="7" id="KW-1185">Reference proteome</keyword>
<organism evidence="6 7">
    <name type="scientific">Pyrrhoderma noxium</name>
    <dbReference type="NCBI Taxonomy" id="2282107"/>
    <lineage>
        <taxon>Eukaryota</taxon>
        <taxon>Fungi</taxon>
        <taxon>Dikarya</taxon>
        <taxon>Basidiomycota</taxon>
        <taxon>Agaricomycotina</taxon>
        <taxon>Agaricomycetes</taxon>
        <taxon>Hymenochaetales</taxon>
        <taxon>Hymenochaetaceae</taxon>
        <taxon>Pyrrhoderma</taxon>
    </lineage>
</organism>
<dbReference type="InParanoid" id="A0A286U811"/>
<comment type="subcellular location">
    <subcellularLocation>
        <location evidence="1">Membrane</location>
        <topology evidence="1">Multi-pass membrane protein</topology>
    </subcellularLocation>
</comment>
<evidence type="ECO:0000259" key="5">
    <source>
        <dbReference type="PROSITE" id="PS50850"/>
    </source>
</evidence>
<dbReference type="STRING" id="2282107.A0A286U811"/>
<dbReference type="PANTHER" id="PTHR11360:SF177">
    <property type="entry name" value="RIBOFLAVIN TRANSPORTER MCH5"/>
    <property type="match status" value="1"/>
</dbReference>
<dbReference type="PROSITE" id="PS50850">
    <property type="entry name" value="MFS"/>
    <property type="match status" value="1"/>
</dbReference>
<evidence type="ECO:0000256" key="2">
    <source>
        <dbReference type="ARBA" id="ARBA00006727"/>
    </source>
</evidence>
<feature type="transmembrane region" description="Helical" evidence="4">
    <location>
        <begin position="397"/>
        <end position="418"/>
    </location>
</feature>
<feature type="transmembrane region" description="Helical" evidence="4">
    <location>
        <begin position="302"/>
        <end position="321"/>
    </location>
</feature>
<dbReference type="Pfam" id="PF07690">
    <property type="entry name" value="MFS_1"/>
    <property type="match status" value="1"/>
</dbReference>
<feature type="compositionally biased region" description="Polar residues" evidence="3">
    <location>
        <begin position="48"/>
        <end position="57"/>
    </location>
</feature>
<protein>
    <submittedName>
        <fullName evidence="6">MFS general substrate transporter</fullName>
    </submittedName>
</protein>
<dbReference type="OrthoDB" id="6509908at2759"/>
<evidence type="ECO:0000313" key="6">
    <source>
        <dbReference type="EMBL" id="PAV15747.1"/>
    </source>
</evidence>
<reference evidence="6 7" key="1">
    <citation type="journal article" date="2017" name="Mol. Ecol.">
        <title>Comparative and population genomic landscape of Phellinus noxius: A hypervariable fungus causing root rot in trees.</title>
        <authorList>
            <person name="Chung C.L."/>
            <person name="Lee T.J."/>
            <person name="Akiba M."/>
            <person name="Lee H.H."/>
            <person name="Kuo T.H."/>
            <person name="Liu D."/>
            <person name="Ke H.M."/>
            <person name="Yokoi T."/>
            <person name="Roa M.B."/>
            <person name="Lu M.J."/>
            <person name="Chang Y.Y."/>
            <person name="Ann P.J."/>
            <person name="Tsai J.N."/>
            <person name="Chen C.Y."/>
            <person name="Tzean S.S."/>
            <person name="Ota Y."/>
            <person name="Hattori T."/>
            <person name="Sahashi N."/>
            <person name="Liou R.F."/>
            <person name="Kikuchi T."/>
            <person name="Tsai I.J."/>
        </authorList>
    </citation>
    <scope>NUCLEOTIDE SEQUENCE [LARGE SCALE GENOMIC DNA]</scope>
    <source>
        <strain evidence="6 7">FFPRI411160</strain>
    </source>
</reference>
<evidence type="ECO:0000256" key="3">
    <source>
        <dbReference type="SAM" id="MobiDB-lite"/>
    </source>
</evidence>
<dbReference type="Gene3D" id="1.20.1250.20">
    <property type="entry name" value="MFS general substrate transporter like domains"/>
    <property type="match status" value="1"/>
</dbReference>
<dbReference type="InterPro" id="IPR020846">
    <property type="entry name" value="MFS_dom"/>
</dbReference>
<feature type="transmembrane region" description="Helical" evidence="4">
    <location>
        <begin position="227"/>
        <end position="247"/>
    </location>
</feature>
<keyword evidence="4" id="KW-0472">Membrane</keyword>
<keyword evidence="4" id="KW-1133">Transmembrane helix</keyword>